<dbReference type="EMBL" id="JAFREM010000025">
    <property type="protein sequence ID" value="MBO1307690.1"/>
    <property type="molecule type" value="Genomic_DNA"/>
</dbReference>
<name>A0ABS3LDI8_9ENTE</name>
<sequence length="110" mass="12819">MSINAKALERGFWDNVSFKDKTGELLAIATNMNWSFAELAEQVGVSEERLDNLITFEEVDDELVTGALLKLLPVAERRLQEHKRNLEQKIDLSCWNSYQTSFYRIRRPQK</sequence>
<gene>
    <name evidence="1" type="ORF">JZO70_16050</name>
</gene>
<accession>A0ABS3LDI8</accession>
<organism evidence="1 2">
    <name type="scientific">Candidatus Enterococcus moelleringii</name>
    <dbReference type="NCBI Taxonomy" id="2815325"/>
    <lineage>
        <taxon>Bacteria</taxon>
        <taxon>Bacillati</taxon>
        <taxon>Bacillota</taxon>
        <taxon>Bacilli</taxon>
        <taxon>Lactobacillales</taxon>
        <taxon>Enterococcaceae</taxon>
        <taxon>Enterococcus</taxon>
    </lineage>
</organism>
<evidence type="ECO:0000313" key="2">
    <source>
        <dbReference type="Proteomes" id="UP000664601"/>
    </source>
</evidence>
<keyword evidence="2" id="KW-1185">Reference proteome</keyword>
<protein>
    <submittedName>
        <fullName evidence="1">Uncharacterized protein</fullName>
    </submittedName>
</protein>
<reference evidence="1 2" key="1">
    <citation type="submission" date="2021-03" db="EMBL/GenBank/DDBJ databases">
        <title>Enterococcal diversity collection.</title>
        <authorList>
            <person name="Gilmore M.S."/>
            <person name="Schwartzman J."/>
            <person name="Van Tyne D."/>
            <person name="Martin M."/>
            <person name="Earl A.M."/>
            <person name="Manson A.L."/>
            <person name="Straub T."/>
            <person name="Salamzade R."/>
            <person name="Saavedra J."/>
            <person name="Lebreton F."/>
            <person name="Prichula J."/>
            <person name="Schaufler K."/>
            <person name="Gaca A."/>
            <person name="Sgardioli B."/>
            <person name="Wagenaar J."/>
            <person name="Strong T."/>
        </authorList>
    </citation>
    <scope>NUCLEOTIDE SEQUENCE [LARGE SCALE GENOMIC DNA]</scope>
    <source>
        <strain evidence="1 2">669A</strain>
    </source>
</reference>
<proteinExistence type="predicted"/>
<evidence type="ECO:0000313" key="1">
    <source>
        <dbReference type="EMBL" id="MBO1307690.1"/>
    </source>
</evidence>
<dbReference type="RefSeq" id="WP_207674679.1">
    <property type="nucleotide sequence ID" value="NZ_JAFREM010000025.1"/>
</dbReference>
<comment type="caution">
    <text evidence="1">The sequence shown here is derived from an EMBL/GenBank/DDBJ whole genome shotgun (WGS) entry which is preliminary data.</text>
</comment>
<dbReference type="Proteomes" id="UP000664601">
    <property type="component" value="Unassembled WGS sequence"/>
</dbReference>